<comment type="caution">
    <text evidence="1">The sequence shown here is derived from an EMBL/GenBank/DDBJ whole genome shotgun (WGS) entry which is preliminary data.</text>
</comment>
<gene>
    <name evidence="1" type="ORF">Tci_907167</name>
</gene>
<dbReference type="AlphaFoldDB" id="A0A699VP34"/>
<reference evidence="1" key="1">
    <citation type="journal article" date="2019" name="Sci. Rep.">
        <title>Draft genome of Tanacetum cinerariifolium, the natural source of mosquito coil.</title>
        <authorList>
            <person name="Yamashiro T."/>
            <person name="Shiraishi A."/>
            <person name="Satake H."/>
            <person name="Nakayama K."/>
        </authorList>
    </citation>
    <scope>NUCLEOTIDE SEQUENCE</scope>
</reference>
<feature type="non-terminal residue" evidence="1">
    <location>
        <position position="1"/>
    </location>
</feature>
<sequence length="130" mass="14030">VRWAGGMTVFEGVAEQVVENAAQVFFGKHAGLAAVYIHFELGAGFGKLGQQVLAHVFDHGGQQQRCSRLGKLGLQLGDVGESTLQQMQQAFDVGNGCFEVVRGRVNEIIEVYVSTRQLLICIAKLLVGGR</sequence>
<organism evidence="1">
    <name type="scientific">Tanacetum cinerariifolium</name>
    <name type="common">Dalmatian daisy</name>
    <name type="synonym">Chrysanthemum cinerariifolium</name>
    <dbReference type="NCBI Taxonomy" id="118510"/>
    <lineage>
        <taxon>Eukaryota</taxon>
        <taxon>Viridiplantae</taxon>
        <taxon>Streptophyta</taxon>
        <taxon>Embryophyta</taxon>
        <taxon>Tracheophyta</taxon>
        <taxon>Spermatophyta</taxon>
        <taxon>Magnoliopsida</taxon>
        <taxon>eudicotyledons</taxon>
        <taxon>Gunneridae</taxon>
        <taxon>Pentapetalae</taxon>
        <taxon>asterids</taxon>
        <taxon>campanulids</taxon>
        <taxon>Asterales</taxon>
        <taxon>Asteraceae</taxon>
        <taxon>Asteroideae</taxon>
        <taxon>Anthemideae</taxon>
        <taxon>Anthemidinae</taxon>
        <taxon>Tanacetum</taxon>
    </lineage>
</organism>
<dbReference type="EMBL" id="BKCJ011455839">
    <property type="protein sequence ID" value="GFD35198.1"/>
    <property type="molecule type" value="Genomic_DNA"/>
</dbReference>
<name>A0A699VP34_TANCI</name>
<protein>
    <submittedName>
        <fullName evidence="1">Uncharacterized protein</fullName>
    </submittedName>
</protein>
<evidence type="ECO:0000313" key="1">
    <source>
        <dbReference type="EMBL" id="GFD35198.1"/>
    </source>
</evidence>
<proteinExistence type="predicted"/>
<accession>A0A699VP34</accession>